<feature type="transmembrane region" description="Helical" evidence="1">
    <location>
        <begin position="137"/>
        <end position="161"/>
    </location>
</feature>
<feature type="transmembrane region" description="Helical" evidence="1">
    <location>
        <begin position="264"/>
        <end position="287"/>
    </location>
</feature>
<keyword evidence="1" id="KW-1133">Transmembrane helix</keyword>
<feature type="transmembrane region" description="Helical" evidence="1">
    <location>
        <begin position="212"/>
        <end position="230"/>
    </location>
</feature>
<keyword evidence="3" id="KW-1185">Reference proteome</keyword>
<keyword evidence="1" id="KW-0812">Transmembrane</keyword>
<reference evidence="2 3" key="1">
    <citation type="journal article" date="2019" name="Int. J. Syst. Evol. Microbiol.">
        <title>The Global Catalogue of Microorganisms (GCM) 10K type strain sequencing project: providing services to taxonomists for standard genome sequencing and annotation.</title>
        <authorList>
            <consortium name="The Broad Institute Genomics Platform"/>
            <consortium name="The Broad Institute Genome Sequencing Center for Infectious Disease"/>
            <person name="Wu L."/>
            <person name="Ma J."/>
        </authorList>
    </citation>
    <scope>NUCLEOTIDE SEQUENCE [LARGE SCALE GENOMIC DNA]</scope>
    <source>
        <strain evidence="2 3">JCM 3367</strain>
    </source>
</reference>
<gene>
    <name evidence="2" type="ORF">GCM10010201_10900</name>
</gene>
<protein>
    <submittedName>
        <fullName evidence="2">ABC transporter permease</fullName>
    </submittedName>
</protein>
<evidence type="ECO:0000313" key="3">
    <source>
        <dbReference type="Proteomes" id="UP001499978"/>
    </source>
</evidence>
<feature type="transmembrane region" description="Helical" evidence="1">
    <location>
        <begin position="39"/>
        <end position="57"/>
    </location>
</feature>
<dbReference type="Pfam" id="PF12679">
    <property type="entry name" value="ABC2_membrane_2"/>
    <property type="match status" value="1"/>
</dbReference>
<dbReference type="EMBL" id="BAAARY010000003">
    <property type="protein sequence ID" value="GAA2516132.1"/>
    <property type="molecule type" value="Genomic_DNA"/>
</dbReference>
<evidence type="ECO:0000256" key="1">
    <source>
        <dbReference type="SAM" id="Phobius"/>
    </source>
</evidence>
<dbReference type="PANTHER" id="PTHR37305:SF1">
    <property type="entry name" value="MEMBRANE PROTEIN"/>
    <property type="match status" value="1"/>
</dbReference>
<feature type="transmembrane region" description="Helical" evidence="1">
    <location>
        <begin position="181"/>
        <end position="205"/>
    </location>
</feature>
<keyword evidence="1" id="KW-0472">Membrane</keyword>
<dbReference type="Proteomes" id="UP001499978">
    <property type="component" value="Unassembled WGS sequence"/>
</dbReference>
<organism evidence="2 3">
    <name type="scientific">Pilimelia columellifera subsp. columellifera</name>
    <dbReference type="NCBI Taxonomy" id="706583"/>
    <lineage>
        <taxon>Bacteria</taxon>
        <taxon>Bacillati</taxon>
        <taxon>Actinomycetota</taxon>
        <taxon>Actinomycetes</taxon>
        <taxon>Micromonosporales</taxon>
        <taxon>Micromonosporaceae</taxon>
        <taxon>Pilimelia</taxon>
    </lineage>
</organism>
<sequence length="293" mass="30819">MSDSTMVRDIGAAVGYRPEHTLPLRAEWGRQAARRRTQLALGAMVLLPLIVLAAFQFGNDDDGDGGRRSEFSSLADLATAGGVNFAVFTVLVSSTFLLVVVVALFFGDPIASEASWGSLRYLLAAPVPRSRLLLAKVLVALGYTVLAMVLLVGTALLIGTLRYGWEPLASTVAADISAGEGLLRLLGIVSYLLVTLSVVAALAVLLSVSTDAPLGAVGGAVVLVIVSSILDQIEALGGLRDLLPTHYNSAWLGLLSTPAQTDDIVKGAVSAIVYVTVFLSAAWWRFLRKDVVS</sequence>
<comment type="caution">
    <text evidence="2">The sequence shown here is derived from an EMBL/GenBank/DDBJ whole genome shotgun (WGS) entry which is preliminary data.</text>
</comment>
<proteinExistence type="predicted"/>
<dbReference type="PANTHER" id="PTHR37305">
    <property type="entry name" value="INTEGRAL MEMBRANE PROTEIN-RELATED"/>
    <property type="match status" value="1"/>
</dbReference>
<feature type="transmembrane region" description="Helical" evidence="1">
    <location>
        <begin position="77"/>
        <end position="106"/>
    </location>
</feature>
<name>A0ABN3N7T2_9ACTN</name>
<accession>A0ABN3N7T2</accession>
<evidence type="ECO:0000313" key="2">
    <source>
        <dbReference type="EMBL" id="GAA2516132.1"/>
    </source>
</evidence>